<dbReference type="InterPro" id="IPR050679">
    <property type="entry name" value="Bact_HTH_transcr_reg"/>
</dbReference>
<dbReference type="SUPFAM" id="SSF46785">
    <property type="entry name" value="Winged helix' DNA-binding domain"/>
    <property type="match status" value="1"/>
</dbReference>
<evidence type="ECO:0000256" key="2">
    <source>
        <dbReference type="ARBA" id="ARBA00023125"/>
    </source>
</evidence>
<dbReference type="EMBL" id="BMHB01000001">
    <property type="protein sequence ID" value="GGI12325.1"/>
    <property type="molecule type" value="Genomic_DNA"/>
</dbReference>
<dbReference type="PROSITE" id="PS50949">
    <property type="entry name" value="HTH_GNTR"/>
    <property type="match status" value="1"/>
</dbReference>
<keyword evidence="3" id="KW-0804">Transcription</keyword>
<dbReference type="InterPro" id="IPR000524">
    <property type="entry name" value="Tscrpt_reg_HTH_GntR"/>
</dbReference>
<dbReference type="InterPro" id="IPR036388">
    <property type="entry name" value="WH-like_DNA-bd_sf"/>
</dbReference>
<reference evidence="6" key="1">
    <citation type="journal article" date="2019" name="Int. J. Syst. Evol. Microbiol.">
        <title>The Global Catalogue of Microorganisms (GCM) 10K type strain sequencing project: providing services to taxonomists for standard genome sequencing and annotation.</title>
        <authorList>
            <consortium name="The Broad Institute Genomics Platform"/>
            <consortium name="The Broad Institute Genome Sequencing Center for Infectious Disease"/>
            <person name="Wu L."/>
            <person name="Ma J."/>
        </authorList>
    </citation>
    <scope>NUCLEOTIDE SEQUENCE [LARGE SCALE GENOMIC DNA]</scope>
    <source>
        <strain evidence="6">CGMCC 1.14993</strain>
    </source>
</reference>
<protein>
    <submittedName>
        <fullName evidence="5">HTH-type transcriptional repressor YvoA</fullName>
    </submittedName>
</protein>
<dbReference type="Gene3D" id="1.10.10.10">
    <property type="entry name" value="Winged helix-like DNA-binding domain superfamily/Winged helix DNA-binding domain"/>
    <property type="match status" value="1"/>
</dbReference>
<proteinExistence type="predicted"/>
<keyword evidence="2" id="KW-0238">DNA-binding</keyword>
<dbReference type="Proteomes" id="UP000626244">
    <property type="component" value="Unassembled WGS sequence"/>
</dbReference>
<dbReference type="Gene3D" id="3.40.1410.10">
    <property type="entry name" value="Chorismate lyase-like"/>
    <property type="match status" value="1"/>
</dbReference>
<gene>
    <name evidence="5" type="primary">yvoA</name>
    <name evidence="5" type="ORF">GCM10007380_12350</name>
</gene>
<dbReference type="SMART" id="SM00345">
    <property type="entry name" value="HTH_GNTR"/>
    <property type="match status" value="1"/>
</dbReference>
<dbReference type="FunFam" id="1.10.10.10:FF:000079">
    <property type="entry name" value="GntR family transcriptional regulator"/>
    <property type="match status" value="1"/>
</dbReference>
<dbReference type="OrthoDB" id="9815017at2"/>
<sequence length="242" mass="28052">MINKNSPVPIYHQLLEYIKSKITSGEYPADELIPSEREFSEKFQISRMTVRQALNNLVQEGFVYRQKGKGTFVSRQKVEKRISRLNSYTEEMIERGLKPSSKLIEFEIIKTDSSLANILKITENDPIYKIKRVRLADLKPMSIESIYVSCELAPNLNQTVLEKSFYEYVNSNIPDPIQYADQSIQARLASEEEAKLLEIPPNSPVLSIDRTTYLRSGKVLEHELTVYRADRYKLVHSLFRND</sequence>
<accession>A0A8J3AE92</accession>
<dbReference type="GO" id="GO:0003700">
    <property type="term" value="F:DNA-binding transcription factor activity"/>
    <property type="evidence" value="ECO:0007669"/>
    <property type="project" value="InterPro"/>
</dbReference>
<name>A0A8J3AE92_9BACI</name>
<dbReference type="PANTHER" id="PTHR44846">
    <property type="entry name" value="MANNOSYL-D-GLYCERATE TRANSPORT/METABOLISM SYSTEM REPRESSOR MNGR-RELATED"/>
    <property type="match status" value="1"/>
</dbReference>
<dbReference type="GO" id="GO:0045892">
    <property type="term" value="P:negative regulation of DNA-templated transcription"/>
    <property type="evidence" value="ECO:0007669"/>
    <property type="project" value="TreeGrafter"/>
</dbReference>
<dbReference type="SUPFAM" id="SSF64288">
    <property type="entry name" value="Chorismate lyase-like"/>
    <property type="match status" value="1"/>
</dbReference>
<dbReference type="CDD" id="cd07377">
    <property type="entry name" value="WHTH_GntR"/>
    <property type="match status" value="1"/>
</dbReference>
<evidence type="ECO:0000256" key="1">
    <source>
        <dbReference type="ARBA" id="ARBA00023015"/>
    </source>
</evidence>
<comment type="caution">
    <text evidence="5">The sequence shown here is derived from an EMBL/GenBank/DDBJ whole genome shotgun (WGS) entry which is preliminary data.</text>
</comment>
<dbReference type="Pfam" id="PF00392">
    <property type="entry name" value="GntR"/>
    <property type="match status" value="1"/>
</dbReference>
<dbReference type="PANTHER" id="PTHR44846:SF1">
    <property type="entry name" value="MANNOSYL-D-GLYCERATE TRANSPORT_METABOLISM SYSTEM REPRESSOR MNGR-RELATED"/>
    <property type="match status" value="1"/>
</dbReference>
<dbReference type="RefSeq" id="WP_087999445.1">
    <property type="nucleotide sequence ID" value="NZ_BMHB01000001.1"/>
</dbReference>
<evidence type="ECO:0000313" key="5">
    <source>
        <dbReference type="EMBL" id="GGI12325.1"/>
    </source>
</evidence>
<dbReference type="GO" id="GO:0003677">
    <property type="term" value="F:DNA binding"/>
    <property type="evidence" value="ECO:0007669"/>
    <property type="project" value="UniProtKB-KW"/>
</dbReference>
<evidence type="ECO:0000259" key="4">
    <source>
        <dbReference type="PROSITE" id="PS50949"/>
    </source>
</evidence>
<dbReference type="InterPro" id="IPR011663">
    <property type="entry name" value="UTRA"/>
</dbReference>
<evidence type="ECO:0000256" key="3">
    <source>
        <dbReference type="ARBA" id="ARBA00023163"/>
    </source>
</evidence>
<dbReference type="InterPro" id="IPR036390">
    <property type="entry name" value="WH_DNA-bd_sf"/>
</dbReference>
<keyword evidence="6" id="KW-1185">Reference proteome</keyword>
<dbReference type="PRINTS" id="PR00035">
    <property type="entry name" value="HTHGNTR"/>
</dbReference>
<organism evidence="5 6">
    <name type="scientific">Gottfriedia solisilvae</name>
    <dbReference type="NCBI Taxonomy" id="1516104"/>
    <lineage>
        <taxon>Bacteria</taxon>
        <taxon>Bacillati</taxon>
        <taxon>Bacillota</taxon>
        <taxon>Bacilli</taxon>
        <taxon>Bacillales</taxon>
        <taxon>Bacillaceae</taxon>
        <taxon>Gottfriedia</taxon>
    </lineage>
</organism>
<feature type="domain" description="HTH gntR-type" evidence="4">
    <location>
        <begin position="8"/>
        <end position="76"/>
    </location>
</feature>
<keyword evidence="1" id="KW-0805">Transcription regulation</keyword>
<dbReference type="SMART" id="SM00866">
    <property type="entry name" value="UTRA"/>
    <property type="match status" value="1"/>
</dbReference>
<dbReference type="AlphaFoldDB" id="A0A8J3AE92"/>
<dbReference type="InterPro" id="IPR028978">
    <property type="entry name" value="Chorismate_lyase_/UTRA_dom_sf"/>
</dbReference>
<dbReference type="Pfam" id="PF07702">
    <property type="entry name" value="UTRA"/>
    <property type="match status" value="1"/>
</dbReference>
<evidence type="ECO:0000313" key="6">
    <source>
        <dbReference type="Proteomes" id="UP000626244"/>
    </source>
</evidence>